<dbReference type="Proteomes" id="UP000092651">
    <property type="component" value="Unassembled WGS sequence"/>
</dbReference>
<dbReference type="EMBL" id="MAYH01000023">
    <property type="protein sequence ID" value="OCA72451.1"/>
    <property type="molecule type" value="Genomic_DNA"/>
</dbReference>
<reference evidence="1 2" key="1">
    <citation type="submission" date="2016-07" db="EMBL/GenBank/DDBJ databases">
        <authorList>
            <person name="Jeong J.-J."/>
            <person name="Kim D.W."/>
            <person name="Sang M.K."/>
            <person name="Choi I.-G."/>
            <person name="Kim K.D."/>
        </authorList>
    </citation>
    <scope>NUCLEOTIDE SEQUENCE [LARGE SCALE GENOMIC DNA]</scope>
    <source>
        <strain evidence="1 2">UTM-3</strain>
    </source>
</reference>
<proteinExistence type="predicted"/>
<protein>
    <submittedName>
        <fullName evidence="1">Uncharacterized protein</fullName>
    </submittedName>
</protein>
<sequence>MKAFIFILLIIVSCSNNDQKKALNNIVNEKMENYESKDFDIINIENNFIEKTDNCTDDLSKIYRSILIPYDVISNVFLYPVNETIYEKSYLKSKYYAGYKIKVSNNIWILCYLHHFDLHSEELLWTIYDSRNKVIKSNLVIASWNESTEKKINYFDGKHISITSSYGRNFKDGMEGDNSIPIEVSEIFEIDKEYRFRKIK</sequence>
<keyword evidence="2" id="KW-1185">Reference proteome</keyword>
<evidence type="ECO:0000313" key="2">
    <source>
        <dbReference type="Proteomes" id="UP000092651"/>
    </source>
</evidence>
<evidence type="ECO:0000313" key="1">
    <source>
        <dbReference type="EMBL" id="OCA72451.1"/>
    </source>
</evidence>
<gene>
    <name evidence="1" type="ORF">BBI01_10030</name>
</gene>
<dbReference type="RefSeq" id="WP_065394673.1">
    <property type="nucleotide sequence ID" value="NZ_MAYH01000023.1"/>
</dbReference>
<accession>A0A1B8ZLG7</accession>
<dbReference type="AlphaFoldDB" id="A0A1B8ZLG7"/>
<name>A0A1B8ZLG7_9FLAO</name>
<organism evidence="1 2">
    <name type="scientific">Chryseobacterium artocarpi</name>
    <dbReference type="NCBI Taxonomy" id="1414727"/>
    <lineage>
        <taxon>Bacteria</taxon>
        <taxon>Pseudomonadati</taxon>
        <taxon>Bacteroidota</taxon>
        <taxon>Flavobacteriia</taxon>
        <taxon>Flavobacteriales</taxon>
        <taxon>Weeksellaceae</taxon>
        <taxon>Chryseobacterium group</taxon>
        <taxon>Chryseobacterium</taxon>
    </lineage>
</organism>
<comment type="caution">
    <text evidence="1">The sequence shown here is derived from an EMBL/GenBank/DDBJ whole genome shotgun (WGS) entry which is preliminary data.</text>
</comment>